<dbReference type="InterPro" id="IPR052557">
    <property type="entry name" value="CAP/Cytokinesis_protein"/>
</dbReference>
<feature type="compositionally biased region" description="Polar residues" evidence="1">
    <location>
        <begin position="123"/>
        <end position="142"/>
    </location>
</feature>
<dbReference type="PANTHER" id="PTHR46333">
    <property type="entry name" value="CYTOKINESIS PROTEIN 3"/>
    <property type="match status" value="1"/>
</dbReference>
<dbReference type="PANTHER" id="PTHR46333:SF4">
    <property type="entry name" value="TRANSGLUTAMINASE-LIKE DOMAIN-CONTAINING PROTEIN"/>
    <property type="match status" value="1"/>
</dbReference>
<dbReference type="Gene3D" id="3.10.620.30">
    <property type="match status" value="1"/>
</dbReference>
<dbReference type="Pfam" id="PF01841">
    <property type="entry name" value="Transglut_core"/>
    <property type="match status" value="1"/>
</dbReference>
<dbReference type="OMA" id="NERNCVE"/>
<dbReference type="GO" id="GO:0005737">
    <property type="term" value="C:cytoplasm"/>
    <property type="evidence" value="ECO:0007669"/>
    <property type="project" value="TreeGrafter"/>
</dbReference>
<evidence type="ECO:0000313" key="4">
    <source>
        <dbReference type="Proteomes" id="UP000694892"/>
    </source>
</evidence>
<feature type="compositionally biased region" description="Gly residues" evidence="1">
    <location>
        <begin position="1"/>
        <end position="10"/>
    </location>
</feature>
<evidence type="ECO:0000256" key="1">
    <source>
        <dbReference type="SAM" id="MobiDB-lite"/>
    </source>
</evidence>
<reference evidence="4" key="1">
    <citation type="journal article" date="2016" name="Nature">
        <title>Genome evolution in the allotetraploid frog Xenopus laevis.</title>
        <authorList>
            <person name="Session A.M."/>
            <person name="Uno Y."/>
            <person name="Kwon T."/>
            <person name="Chapman J.A."/>
            <person name="Toyoda A."/>
            <person name="Takahashi S."/>
            <person name="Fukui A."/>
            <person name="Hikosaka A."/>
            <person name="Suzuki A."/>
            <person name="Kondo M."/>
            <person name="van Heeringen S.J."/>
            <person name="Quigley I."/>
            <person name="Heinz S."/>
            <person name="Ogino H."/>
            <person name="Ochi H."/>
            <person name="Hellsten U."/>
            <person name="Lyons J.B."/>
            <person name="Simakov O."/>
            <person name="Putnam N."/>
            <person name="Stites J."/>
            <person name="Kuroki Y."/>
            <person name="Tanaka T."/>
            <person name="Michiue T."/>
            <person name="Watanabe M."/>
            <person name="Bogdanovic O."/>
            <person name="Lister R."/>
            <person name="Georgiou G."/>
            <person name="Paranjpe S.S."/>
            <person name="van Kruijsbergen I."/>
            <person name="Shu S."/>
            <person name="Carlson J."/>
            <person name="Kinoshita T."/>
            <person name="Ohta Y."/>
            <person name="Mawaribuchi S."/>
            <person name="Jenkins J."/>
            <person name="Grimwood J."/>
            <person name="Schmutz J."/>
            <person name="Mitros T."/>
            <person name="Mozaffari S.V."/>
            <person name="Suzuki Y."/>
            <person name="Haramoto Y."/>
            <person name="Yamamoto T.S."/>
            <person name="Takagi C."/>
            <person name="Heald R."/>
            <person name="Miller K."/>
            <person name="Haudenschild C."/>
            <person name="Kitzman J."/>
            <person name="Nakayama T."/>
            <person name="Izutsu Y."/>
            <person name="Robert J."/>
            <person name="Fortriede J."/>
            <person name="Burns K."/>
            <person name="Lotay V."/>
            <person name="Karimi K."/>
            <person name="Yasuoka Y."/>
            <person name="Dichmann D.S."/>
            <person name="Flajnik M.F."/>
            <person name="Houston D.W."/>
            <person name="Shendure J."/>
            <person name="DuPasquier L."/>
            <person name="Vize P.D."/>
            <person name="Zorn A.M."/>
            <person name="Ito M."/>
            <person name="Marcotte E.M."/>
            <person name="Wallingford J.B."/>
            <person name="Ito Y."/>
            <person name="Asashima M."/>
            <person name="Ueno N."/>
            <person name="Matsuda Y."/>
            <person name="Veenstra G.J."/>
            <person name="Fujiyama A."/>
            <person name="Harland R.M."/>
            <person name="Taira M."/>
            <person name="Rokhsar D.S."/>
        </authorList>
    </citation>
    <scope>NUCLEOTIDE SEQUENCE [LARGE SCALE GENOMIC DNA]</scope>
    <source>
        <strain evidence="4">J</strain>
    </source>
</reference>
<evidence type="ECO:0000313" key="3">
    <source>
        <dbReference type="EMBL" id="OCT96581.1"/>
    </source>
</evidence>
<feature type="region of interest" description="Disordered" evidence="1">
    <location>
        <begin position="123"/>
        <end position="177"/>
    </location>
</feature>
<sequence>MGHGDNIGSGGEDHERKEAVSLTISWVGGSRTRGMKRQVRSKPWHGQPTNNLTLSINQLDLYNAKTSAPHNGNLGPSDSSKPYLQGEVEQQKRSDEDMGPTQAETHKTEGKKDMFQFWSNRIKNNINPSDSKPSQDTGNVISKNRIPLPSTNGIKCGETDSNKGSVPGKAKRRKKRKEMFSSVTFTHIDNHVLNWSGQNKHQALSIQETVRGITEEARNDLEKIRAIWIWLCHNISYDVEGYLGLSQKIYQPEDVLALGKGVCSGYAGLFKEMCRELGIGCREIAGYSRATEYSDRHNFHRTKSNHMWNSVELDNDWYLLDACWGAGTVDLQEKSFIPSYDDFFFLTDPEDFIETHWPDDATWQLLETVVPFQEFEKKIFKTSEFFRLHLFIISPKVFCLQTDEGEVKVSLGCLYPTEFSYKIYKLFNNERNCVEKTHGIMTMQPAGMTLRVVPPMDGLFELMIFAKPMDSSGSYRWVCSYHIDCPESKCSQGLPHNPFHFWGLHQRAVDFGVLSLNFAGDLIVADSGFVNLTFQTSRSLLVMYELVHVQLSKALSTKCFVSHIDERQLACQLLLPFHGYYRLSLFVKDLGGDQFKTAANLLLQCHNPINHNELFPANLSMNCGPGTNSKLHGLTDPSHTSPVINTTSGKCNITFRTMADIEVYTVLENNKLRGDVHSLDRYCLITHLDHKVTISVHLPESGCYKLSILSRATGSPDFAHACDYVIRCASDHHCLSQRSSAHGDRGAPCCSLVLGFSQQISGRSLGSESLEPQRLLLLDRRRRNYS</sequence>
<gene>
    <name evidence="3" type="ORF">XELAEV_18008787mg</name>
</gene>
<dbReference type="InterPro" id="IPR038765">
    <property type="entry name" value="Papain-like_cys_pep_sf"/>
</dbReference>
<dbReference type="EMBL" id="CM004467">
    <property type="protein sequence ID" value="OCT96581.1"/>
    <property type="molecule type" value="Genomic_DNA"/>
</dbReference>
<feature type="region of interest" description="Disordered" evidence="1">
    <location>
        <begin position="1"/>
        <end position="51"/>
    </location>
</feature>
<dbReference type="AlphaFoldDB" id="A0A974DSV6"/>
<dbReference type="Pfam" id="PF23265">
    <property type="entry name" value="Ig-like_KY"/>
    <property type="match status" value="3"/>
</dbReference>
<protein>
    <recommendedName>
        <fullName evidence="2">Transglutaminase-like domain-containing protein</fullName>
    </recommendedName>
</protein>
<feature type="region of interest" description="Disordered" evidence="1">
    <location>
        <begin position="65"/>
        <end position="111"/>
    </location>
</feature>
<feature type="domain" description="Transglutaminase-like" evidence="2">
    <location>
        <begin position="255"/>
        <end position="324"/>
    </location>
</feature>
<feature type="compositionally biased region" description="Polar residues" evidence="1">
    <location>
        <begin position="65"/>
        <end position="82"/>
    </location>
</feature>
<dbReference type="InterPro" id="IPR056564">
    <property type="entry name" value="Ig-like_KY"/>
</dbReference>
<organism evidence="3 4">
    <name type="scientific">Xenopus laevis</name>
    <name type="common">African clawed frog</name>
    <dbReference type="NCBI Taxonomy" id="8355"/>
    <lineage>
        <taxon>Eukaryota</taxon>
        <taxon>Metazoa</taxon>
        <taxon>Chordata</taxon>
        <taxon>Craniata</taxon>
        <taxon>Vertebrata</taxon>
        <taxon>Euteleostomi</taxon>
        <taxon>Amphibia</taxon>
        <taxon>Batrachia</taxon>
        <taxon>Anura</taxon>
        <taxon>Pipoidea</taxon>
        <taxon>Pipidae</taxon>
        <taxon>Xenopodinae</taxon>
        <taxon>Xenopus</taxon>
        <taxon>Xenopus</taxon>
    </lineage>
</organism>
<feature type="compositionally biased region" description="Basic residues" evidence="1">
    <location>
        <begin position="33"/>
        <end position="43"/>
    </location>
</feature>
<accession>A0A974DSV6</accession>
<evidence type="ECO:0000259" key="2">
    <source>
        <dbReference type="SMART" id="SM00460"/>
    </source>
</evidence>
<name>A0A974DSV6_XENLA</name>
<proteinExistence type="predicted"/>
<dbReference type="SMART" id="SM00460">
    <property type="entry name" value="TGc"/>
    <property type="match status" value="1"/>
</dbReference>
<dbReference type="Proteomes" id="UP000694892">
    <property type="component" value="Chromosome 1S"/>
</dbReference>
<dbReference type="SUPFAM" id="SSF54001">
    <property type="entry name" value="Cysteine proteinases"/>
    <property type="match status" value="1"/>
</dbReference>
<dbReference type="InterPro" id="IPR002931">
    <property type="entry name" value="Transglutaminase-like"/>
</dbReference>